<dbReference type="PROSITE" id="PS51747">
    <property type="entry name" value="CYT_DCMP_DEAMINASES_2"/>
    <property type="match status" value="1"/>
</dbReference>
<dbReference type="RefSeq" id="WP_117714239.1">
    <property type="nucleotide sequence ID" value="NZ_QSTI01000001.1"/>
</dbReference>
<dbReference type="Proteomes" id="UP000260717">
    <property type="component" value="Unassembled WGS sequence"/>
</dbReference>
<dbReference type="AlphaFoldDB" id="A0A3E4XEN5"/>
<dbReference type="PANTHER" id="PTHR11086:SF18">
    <property type="entry name" value="DEOXYCYTIDYLATE DEAMINASE"/>
    <property type="match status" value="1"/>
</dbReference>
<dbReference type="InterPro" id="IPR002125">
    <property type="entry name" value="CMP_dCMP_dom"/>
</dbReference>
<comment type="caution">
    <text evidence="6">The sequence shown here is derived from an EMBL/GenBank/DDBJ whole genome shotgun (WGS) entry which is preliminary data.</text>
</comment>
<dbReference type="Pfam" id="PF00383">
    <property type="entry name" value="dCMP_cyt_deam_1"/>
    <property type="match status" value="1"/>
</dbReference>
<sequence length="700" mass="81479">MDLNTSSLEHKMVDKLLNEKLEFAIIGLTGKVKAGVSDVCKLLTDKSFCDRVTKPADTSQIDMSMTRELIVCYRYLHHNWRPFVEINVTNIIFSFILETEIEVLKNQKCADSTIYNIIDDILKKEESLISKAYENLKRIEKAIGRDDIFDLRRVDKLFKEIFISDNRVENLCSSWLSYKNKIDNDNYFRQPDVIVFCYGCLVAISELFERELRVYGCFTAMYQQYGNNLRGCGKVYISSEDDICPVNLFCIPDRINKFVKMLRHCGSWNLQSAENKDNKRVNNRVYVVINNLKNLFEAFYFRCRYASFYLLAVTCDERERSRRFKKGFSNEVYELNENLSLGKKIYKRWKKNPEGDFSEDEKIFLDFVKDDVIRTRCYGNGLADFILQDVVKCIEDADLFLKRNYRETDYNSDLELIWALGRMVTLIMHPGLLTPTKEERCMQIAMTAKLNSGCLSRKVGAVITDSEYNILSLGWNDAPCGAESCIRRNLFDLIRNYDRDAYSEYECYNDEFREYLNKINSRITEDRKSNLNGLPFAFCFKDMYQDILAQKDQIYTRALHGEERAIVACKSDKIKGGYLFTTSSPCELCAKKIKEAGIKKIYYIEQYKGISQSHIINIGKERTDYILFSGATGIAYVRLYTPLMPYKDELKAYGYEPAGIHKEEKNDVKIIDTKTIKEKVIITDEKLMGQECQEVQEGQV</sequence>
<dbReference type="GO" id="GO:0005737">
    <property type="term" value="C:cytoplasm"/>
    <property type="evidence" value="ECO:0007669"/>
    <property type="project" value="TreeGrafter"/>
</dbReference>
<dbReference type="EMBL" id="QSTI01000001">
    <property type="protein sequence ID" value="RGM52862.1"/>
    <property type="molecule type" value="Genomic_DNA"/>
</dbReference>
<dbReference type="Gene3D" id="3.40.140.10">
    <property type="entry name" value="Cytidine Deaminase, domain 2"/>
    <property type="match status" value="1"/>
</dbReference>
<evidence type="ECO:0000256" key="3">
    <source>
        <dbReference type="ARBA" id="ARBA00022801"/>
    </source>
</evidence>
<organism evidence="6 7">
    <name type="scientific">Agathobacter rectalis</name>
    <dbReference type="NCBI Taxonomy" id="39491"/>
    <lineage>
        <taxon>Bacteria</taxon>
        <taxon>Bacillati</taxon>
        <taxon>Bacillota</taxon>
        <taxon>Clostridia</taxon>
        <taxon>Lachnospirales</taxon>
        <taxon>Lachnospiraceae</taxon>
        <taxon>Agathobacter</taxon>
    </lineage>
</organism>
<keyword evidence="3" id="KW-0378">Hydrolase</keyword>
<dbReference type="InterPro" id="IPR016193">
    <property type="entry name" value="Cytidine_deaminase-like"/>
</dbReference>
<dbReference type="PROSITE" id="PS00903">
    <property type="entry name" value="CYT_DCMP_DEAMINASES_1"/>
    <property type="match status" value="1"/>
</dbReference>
<proteinExistence type="inferred from homology"/>
<dbReference type="SUPFAM" id="SSF53927">
    <property type="entry name" value="Cytidine deaminase-like"/>
    <property type="match status" value="1"/>
</dbReference>
<comment type="similarity">
    <text evidence="1">Belongs to the cytidine and deoxycytidylate deaminase family.</text>
</comment>
<accession>A0A3E4XEN5</accession>
<reference evidence="6 7" key="1">
    <citation type="submission" date="2018-08" db="EMBL/GenBank/DDBJ databases">
        <title>A genome reference for cultivated species of the human gut microbiota.</title>
        <authorList>
            <person name="Zou Y."/>
            <person name="Xue W."/>
            <person name="Luo G."/>
        </authorList>
    </citation>
    <scope>NUCLEOTIDE SEQUENCE [LARGE SCALE GENOMIC DNA]</scope>
    <source>
        <strain evidence="6 7">OM08-12AT</strain>
    </source>
</reference>
<feature type="domain" description="CMP/dCMP-type deaminase" evidence="5">
    <location>
        <begin position="436"/>
        <end position="614"/>
    </location>
</feature>
<evidence type="ECO:0000256" key="1">
    <source>
        <dbReference type="ARBA" id="ARBA00006576"/>
    </source>
</evidence>
<gene>
    <name evidence="6" type="ORF">DXC13_01245</name>
</gene>
<dbReference type="GO" id="GO:0008270">
    <property type="term" value="F:zinc ion binding"/>
    <property type="evidence" value="ECO:0007669"/>
    <property type="project" value="InterPro"/>
</dbReference>
<evidence type="ECO:0000313" key="7">
    <source>
        <dbReference type="Proteomes" id="UP000260717"/>
    </source>
</evidence>
<name>A0A3E4XEN5_9FIRM</name>
<keyword evidence="2" id="KW-0479">Metal-binding</keyword>
<keyword evidence="4" id="KW-0862">Zinc</keyword>
<dbReference type="InterPro" id="IPR015517">
    <property type="entry name" value="dCMP_deaminase-rel"/>
</dbReference>
<evidence type="ECO:0000256" key="4">
    <source>
        <dbReference type="ARBA" id="ARBA00022833"/>
    </source>
</evidence>
<dbReference type="InterPro" id="IPR016192">
    <property type="entry name" value="APOBEC/CMP_deaminase_Zn-bd"/>
</dbReference>
<evidence type="ECO:0000256" key="2">
    <source>
        <dbReference type="ARBA" id="ARBA00022723"/>
    </source>
</evidence>
<evidence type="ECO:0000313" key="6">
    <source>
        <dbReference type="EMBL" id="RGM52862.1"/>
    </source>
</evidence>
<dbReference type="GO" id="GO:0004132">
    <property type="term" value="F:dCMP deaminase activity"/>
    <property type="evidence" value="ECO:0007669"/>
    <property type="project" value="TreeGrafter"/>
</dbReference>
<evidence type="ECO:0000259" key="5">
    <source>
        <dbReference type="PROSITE" id="PS51747"/>
    </source>
</evidence>
<dbReference type="PANTHER" id="PTHR11086">
    <property type="entry name" value="DEOXYCYTIDYLATE DEAMINASE-RELATED"/>
    <property type="match status" value="1"/>
</dbReference>
<protein>
    <recommendedName>
        <fullName evidence="5">CMP/dCMP-type deaminase domain-containing protein</fullName>
    </recommendedName>
</protein>